<dbReference type="GO" id="GO:0000290">
    <property type="term" value="P:deadenylation-dependent decapping of nuclear-transcribed mRNA"/>
    <property type="evidence" value="ECO:0007669"/>
    <property type="project" value="InterPro"/>
</dbReference>
<gene>
    <name evidence="46" type="primary">LOC113885942</name>
</gene>
<dbReference type="InterPro" id="IPR011145">
    <property type="entry name" value="Scavenger_mRNA_decap_enz_N"/>
</dbReference>
<keyword evidence="11" id="KW-0735">Signal-anchor</keyword>
<dbReference type="FunFam" id="3.90.1480.20:FF:000005">
    <property type="entry name" value="ST3 beta-galactoside alpha-2,3-sialyltransferase 4"/>
    <property type="match status" value="1"/>
</dbReference>
<dbReference type="Gene3D" id="3.30.200.40">
    <property type="entry name" value="Scavenger mRNA decapping enzyme, N-terminal domain"/>
    <property type="match status" value="1"/>
</dbReference>
<dbReference type="Pfam" id="PF11969">
    <property type="entry name" value="DcpS_C"/>
    <property type="match status" value="1"/>
</dbReference>
<dbReference type="EC" id="2.4.3.4" evidence="27"/>
<dbReference type="Gene3D" id="3.30.428.10">
    <property type="entry name" value="HIT-like"/>
    <property type="match status" value="1"/>
</dbReference>
<keyword evidence="17" id="KW-0325">Glycoprotein</keyword>
<comment type="catalytic activity">
    <reaction evidence="33">
        <text>a beta-D-galactosyl-(1-&gt;4)-N-acetyl-beta-D-glucosaminyl derivative + CMP-N-acetyl-beta-neuraminate = an N-acetyl-alpha-neuraminyl-(2-&gt;3)-beta-D-galactosyl-(1-&gt;4)-N-acetyl-beta-D-glucosaminyl derivative + CMP + H(+)</text>
        <dbReference type="Rhea" id="RHEA:52316"/>
        <dbReference type="ChEBI" id="CHEBI:15378"/>
        <dbReference type="ChEBI" id="CHEBI:57812"/>
        <dbReference type="ChEBI" id="CHEBI:60377"/>
        <dbReference type="ChEBI" id="CHEBI:133507"/>
        <dbReference type="ChEBI" id="CHEBI:136545"/>
        <dbReference type="EC" id="2.4.3.6"/>
    </reaction>
    <physiologicalReaction direction="left-to-right" evidence="33">
        <dbReference type="Rhea" id="RHEA:52317"/>
    </physiologicalReaction>
</comment>
<comment type="subcellular location">
    <subcellularLocation>
        <location evidence="1">Golgi apparatus membrane</location>
        <topology evidence="1">Single-pass type II membrane protein</topology>
    </subcellularLocation>
    <subcellularLocation>
        <location evidence="25">Golgi apparatus</location>
        <location evidence="25">Golgi stack membrane</location>
    </subcellularLocation>
</comment>
<accession>A0A4W2H559</accession>
<evidence type="ECO:0000256" key="40">
    <source>
        <dbReference type="ARBA" id="ARBA00076295"/>
    </source>
</evidence>
<evidence type="ECO:0000256" key="22">
    <source>
        <dbReference type="ARBA" id="ARBA00030830"/>
    </source>
</evidence>
<dbReference type="EC" id="2.4.3.2" evidence="26"/>
<dbReference type="GO" id="GO:0140932">
    <property type="term" value="F:5'-(N(7)-methyl 5'-triphosphoguanosine)-[mRNA] diphosphatase activity"/>
    <property type="evidence" value="ECO:0007669"/>
    <property type="project" value="UniProtKB-EC"/>
</dbReference>
<evidence type="ECO:0000256" key="31">
    <source>
        <dbReference type="ARBA" id="ARBA00048162"/>
    </source>
</evidence>
<comment type="catalytic activity">
    <reaction evidence="37">
        <text>a ganglioside GT1c (d18:1(4E)) + CMP-N-acetyl-beta-neuraminate = a ganglioside GQ1c (d18:1(4E)) + CMP + H(+)</text>
        <dbReference type="Rhea" id="RHEA:47588"/>
        <dbReference type="ChEBI" id="CHEBI:15378"/>
        <dbReference type="ChEBI" id="CHEBI:57812"/>
        <dbReference type="ChEBI" id="CHEBI:60377"/>
        <dbReference type="ChEBI" id="CHEBI:87789"/>
        <dbReference type="ChEBI" id="CHEBI:87791"/>
    </reaction>
    <physiologicalReaction direction="left-to-right" evidence="37">
        <dbReference type="Rhea" id="RHEA:47589"/>
    </physiologicalReaction>
</comment>
<dbReference type="Pfam" id="PF05652">
    <property type="entry name" value="DcpS"/>
    <property type="match status" value="1"/>
</dbReference>
<dbReference type="EC" id="3.6.1.59" evidence="6"/>
<dbReference type="Ensembl" id="ENSBIXT00005040815.1">
    <property type="protein sequence ID" value="ENSBIXP00005025214.1"/>
    <property type="gene ID" value="ENSBIXG00005004780.1"/>
</dbReference>
<evidence type="ECO:0000256" key="12">
    <source>
        <dbReference type="ARBA" id="ARBA00022989"/>
    </source>
</evidence>
<evidence type="ECO:0000256" key="20">
    <source>
        <dbReference type="ARBA" id="ARBA00030609"/>
    </source>
</evidence>
<proteinExistence type="inferred from homology"/>
<evidence type="ECO:0000256" key="2">
    <source>
        <dbReference type="ARBA" id="ARBA00004922"/>
    </source>
</evidence>
<evidence type="ECO:0000256" key="29">
    <source>
        <dbReference type="ARBA" id="ARBA00043673"/>
    </source>
</evidence>
<evidence type="ECO:0000256" key="17">
    <source>
        <dbReference type="ARBA" id="ARBA00023180"/>
    </source>
</evidence>
<dbReference type="InterPro" id="IPR008594">
    <property type="entry name" value="DcpS/DCS2"/>
</dbReference>
<evidence type="ECO:0000313" key="48">
    <source>
        <dbReference type="Proteomes" id="UP000429181"/>
    </source>
</evidence>
<dbReference type="InterPro" id="IPR051142">
    <property type="entry name" value="Glycosyltransferase_29"/>
</dbReference>
<dbReference type="STRING" id="30522.A0A4W2H559"/>
<dbReference type="Gene3D" id="3.30.2240.10">
    <property type="entry name" value="mRNA decapping enzyme DcpS N-terminal domain"/>
    <property type="match status" value="1"/>
</dbReference>
<evidence type="ECO:0000256" key="18">
    <source>
        <dbReference type="ARBA" id="ARBA00029885"/>
    </source>
</evidence>
<evidence type="ECO:0000256" key="14">
    <source>
        <dbReference type="ARBA" id="ARBA00023098"/>
    </source>
</evidence>
<evidence type="ECO:0000256" key="27">
    <source>
        <dbReference type="ARBA" id="ARBA00039107"/>
    </source>
</evidence>
<evidence type="ECO:0000256" key="36">
    <source>
        <dbReference type="ARBA" id="ARBA00051975"/>
    </source>
</evidence>
<evidence type="ECO:0000256" key="30">
    <source>
        <dbReference type="ARBA" id="ARBA00043773"/>
    </source>
</evidence>
<sequence>MAELAHQQSKRKRELDAEEAEASSTEGEEAGVGNGTSAPVRLPFSGFRVKKVLRESARDKIIFLHGKVNEASGDGDGEDAVVILEKTPFQVDQVAQLLKGSPELQLQFSNDVYSTYHLFPPRQLSDVKTTVVYPATEKHLQKYLRQDLHLVRETGSDYRNVTLPHLESQSLSIQWVYNILDKKAEADRIVFENPDPSDGFVLIPDLKWNQQQLDDLYLIAICHRRGIKSLRDLTAEHLPLLRNILREGQVARGSRDDNSPQEPWHLRNMISKSRWKLLAMLALFLAVMVWYSISREDRYIELFYFPVPGKKEPCLQGEAEKMVSKLFGNYSREQPFFLQLKDYFWVKTPSLYELPYGTKGSEDLLLRVLAITSYSIPESIQSLKCRRCVVVGNGHRLRNSSLGEAINKYDVVIRLNSAPVAGYEQDVGSKTTMRLFYPESAHFNPKVEDNPDTLLVLVAFKAMDFHWIESILSDKKRVRKGFWKQPPLIWDVNPKQIRILNPFYMEIAADKLLSLPIHQPHKIKQKPTTGLLAITLALHLCDLVHIAGFGYPDAHQKKQSIHYYEYITLKSMMWSGHNVSQEALAIKRMLEIGAVKNLTYF</sequence>
<dbReference type="FunFam" id="3.30.200.40:FF:000001">
    <property type="entry name" value="m7GpppX diphosphatase"/>
    <property type="match status" value="1"/>
</dbReference>
<dbReference type="Proteomes" id="UP000314981">
    <property type="component" value="Chromosome 29"/>
</dbReference>
<comment type="catalytic activity">
    <reaction evidence="29">
        <text>a ganglioside GA1 (d18:1(4E)) + CMP-N-acetyl-beta-neuraminate = a ganglioside GM1b (d18:1(4E)) + CMP + H(+)</text>
        <dbReference type="Rhea" id="RHEA:47560"/>
        <dbReference type="ChEBI" id="CHEBI:15378"/>
        <dbReference type="ChEBI" id="CHEBI:27938"/>
        <dbReference type="ChEBI" id="CHEBI:57812"/>
        <dbReference type="ChEBI" id="CHEBI:60377"/>
        <dbReference type="ChEBI" id="CHEBI:78568"/>
    </reaction>
    <physiologicalReaction direction="left-to-right" evidence="29">
        <dbReference type="Rhea" id="RHEA:47561"/>
    </physiologicalReaction>
</comment>
<keyword evidence="47" id="KW-1185">Reference proteome</keyword>
<organism evidence="46 48">
    <name type="scientific">Bos indicus x Bos taurus</name>
    <name type="common">Hybrid cattle</name>
    <dbReference type="NCBI Taxonomy" id="30522"/>
    <lineage>
        <taxon>Eukaryota</taxon>
        <taxon>Metazoa</taxon>
        <taxon>Chordata</taxon>
        <taxon>Craniata</taxon>
        <taxon>Vertebrata</taxon>
        <taxon>Euteleostomi</taxon>
        <taxon>Mammalia</taxon>
        <taxon>Eutheria</taxon>
        <taxon>Laurasiatheria</taxon>
        <taxon>Artiodactyla</taxon>
        <taxon>Ruminantia</taxon>
        <taxon>Pecora</taxon>
        <taxon>Bovidae</taxon>
        <taxon>Bovinae</taxon>
        <taxon>Bos</taxon>
    </lineage>
</organism>
<evidence type="ECO:0000256" key="10">
    <source>
        <dbReference type="ARBA" id="ARBA00022692"/>
    </source>
</evidence>
<dbReference type="GO" id="GO:0047288">
    <property type="term" value="F:beta-D-galactosyl-(1-&gt;3)-N-acetyl-beta-D-galactosaminide alpha-2,3- sialyltransferase"/>
    <property type="evidence" value="ECO:0007669"/>
    <property type="project" value="UniProtKB-EC"/>
</dbReference>
<evidence type="ECO:0000256" key="39">
    <source>
        <dbReference type="ARBA" id="ARBA00075868"/>
    </source>
</evidence>
<evidence type="ECO:0000256" key="6">
    <source>
        <dbReference type="ARBA" id="ARBA00012520"/>
    </source>
</evidence>
<comment type="subunit">
    <text evidence="5">Homodimer. Associates with components of the exosome multienzyme ribonuclease complex, such as EXOSC3 and EXOSC4. Interacts with NDOR1.</text>
</comment>
<comment type="similarity">
    <text evidence="4">Belongs to the HIT family.</text>
</comment>
<dbReference type="Ensembl" id="ENSBIXT00000014227.1">
    <property type="protein sequence ID" value="ENSBIXP00000001351.1"/>
    <property type="gene ID" value="ENSBIXG00000028654.1"/>
</dbReference>
<evidence type="ECO:0000256" key="34">
    <source>
        <dbReference type="ARBA" id="ARBA00049726"/>
    </source>
</evidence>
<dbReference type="InterPro" id="IPR036265">
    <property type="entry name" value="HIT-like_sf"/>
</dbReference>
<evidence type="ECO:0000256" key="19">
    <source>
        <dbReference type="ARBA" id="ARBA00030042"/>
    </source>
</evidence>
<evidence type="ECO:0000256" key="23">
    <source>
        <dbReference type="ARBA" id="ARBA00032946"/>
    </source>
</evidence>
<dbReference type="GO" id="GO:0003836">
    <property type="term" value="F:beta-galactoside (CMP) alpha-2,3-sialyltransferase activity"/>
    <property type="evidence" value="ECO:0007669"/>
    <property type="project" value="UniProtKB-EC"/>
</dbReference>
<feature type="region of interest" description="Disordered" evidence="44">
    <location>
        <begin position="1"/>
        <end position="37"/>
    </location>
</feature>
<dbReference type="Proteomes" id="UP000429181">
    <property type="component" value="Chromosome 29"/>
</dbReference>
<evidence type="ECO:0000256" key="45">
    <source>
        <dbReference type="SAM" id="Phobius"/>
    </source>
</evidence>
<evidence type="ECO:0000256" key="38">
    <source>
        <dbReference type="ARBA" id="ARBA00072813"/>
    </source>
</evidence>
<evidence type="ECO:0000256" key="28">
    <source>
        <dbReference type="ARBA" id="ARBA00042448"/>
    </source>
</evidence>
<evidence type="ECO:0000256" key="5">
    <source>
        <dbReference type="ARBA" id="ARBA00011140"/>
    </source>
</evidence>
<evidence type="ECO:0000256" key="44">
    <source>
        <dbReference type="SAM" id="MobiDB-lite"/>
    </source>
</evidence>
<comment type="catalytic activity">
    <reaction evidence="24">
        <text>a beta-D-galactosyl-(1-&gt;3)-N-acetyl-alpha-D-galactosaminyl derivative + CMP-N-acetyl-beta-neuraminate = an N-acetyl-alpha-neuraminyl-(2-&gt;3)-beta-D-galactosyl-(1-&gt;3)-N-acetyl-alpha-D-galactosaminyl derivative + CMP + H(+)</text>
        <dbReference type="Rhea" id="RHEA:21616"/>
        <dbReference type="ChEBI" id="CHEBI:15378"/>
        <dbReference type="ChEBI" id="CHEBI:57812"/>
        <dbReference type="ChEBI" id="CHEBI:60377"/>
        <dbReference type="ChEBI" id="CHEBI:133470"/>
        <dbReference type="ChEBI" id="CHEBI:139596"/>
        <dbReference type="EC" id="2.4.3.4"/>
    </reaction>
    <physiologicalReaction direction="left-to-right" evidence="24">
        <dbReference type="Rhea" id="RHEA:21617"/>
    </physiologicalReaction>
</comment>
<keyword evidence="8" id="KW-0328">Glycosyltransferase</keyword>
<evidence type="ECO:0000256" key="7">
    <source>
        <dbReference type="ARBA" id="ARBA00015636"/>
    </source>
</evidence>
<comment type="similarity">
    <text evidence="3">Belongs to the glycosyltransferase 29 family.</text>
</comment>
<comment type="pathway">
    <text evidence="2">Protein modification; protein glycosylation.</text>
</comment>
<evidence type="ECO:0000256" key="33">
    <source>
        <dbReference type="ARBA" id="ARBA00049294"/>
    </source>
</evidence>
<evidence type="ECO:0000256" key="25">
    <source>
        <dbReference type="ARBA" id="ARBA00037859"/>
    </source>
</evidence>
<evidence type="ECO:0000256" key="15">
    <source>
        <dbReference type="ARBA" id="ARBA00023136"/>
    </source>
</evidence>
<evidence type="ECO:0000256" key="26">
    <source>
        <dbReference type="ARBA" id="ARBA00039106"/>
    </source>
</evidence>
<evidence type="ECO:0000256" key="3">
    <source>
        <dbReference type="ARBA" id="ARBA00006003"/>
    </source>
</evidence>
<evidence type="ECO:0000256" key="42">
    <source>
        <dbReference type="ARBA" id="ARBA00081234"/>
    </source>
</evidence>
<dbReference type="PANTHER" id="PTHR13713:SF57">
    <property type="entry name" value="CMP-N-ACETYLNEURAMINATE-BETA-GALACTOSAMIDE-ALPHA-2,3-SIALYLTRANSFERASE 4"/>
    <property type="match status" value="1"/>
</dbReference>
<evidence type="ECO:0000256" key="21">
    <source>
        <dbReference type="ARBA" id="ARBA00030789"/>
    </source>
</evidence>
<comment type="catalytic activity">
    <reaction evidence="32">
        <text>a 5'-end (N(7)-methyl 5'-triphosphoguanosine)-ribonucleoside in mRNA + H2O = N(7)-methyl-GMP + a 5'-end diphospho-ribonucleoside in mRNA + 2 H(+)</text>
        <dbReference type="Rhea" id="RHEA:65388"/>
        <dbReference type="Rhea" id="RHEA-COMP:17165"/>
        <dbReference type="Rhea" id="RHEA-COMP:17167"/>
        <dbReference type="ChEBI" id="CHEBI:15377"/>
        <dbReference type="ChEBI" id="CHEBI:15378"/>
        <dbReference type="ChEBI" id="CHEBI:58285"/>
        <dbReference type="ChEBI" id="CHEBI:156461"/>
        <dbReference type="ChEBI" id="CHEBI:167616"/>
        <dbReference type="EC" id="3.6.1.59"/>
    </reaction>
</comment>
<dbReference type="SUPFAM" id="SSF54197">
    <property type="entry name" value="HIT-like"/>
    <property type="match status" value="1"/>
</dbReference>
<evidence type="ECO:0000256" key="9">
    <source>
        <dbReference type="ARBA" id="ARBA00022679"/>
    </source>
</evidence>
<reference evidence="47 48" key="1">
    <citation type="submission" date="2018-11" db="EMBL/GenBank/DDBJ databases">
        <title>Haplotype-resolved cattle genomes.</title>
        <authorList>
            <person name="Low W.Y."/>
            <person name="Tearle R."/>
            <person name="Bickhart D.M."/>
            <person name="Rosen B.D."/>
            <person name="Koren S."/>
            <person name="Rhie A."/>
            <person name="Hiendleder S."/>
            <person name="Phillippy A.M."/>
            <person name="Smith T.P.L."/>
            <person name="Williams J.L."/>
        </authorList>
    </citation>
    <scope>NUCLEOTIDE SEQUENCE [LARGE SCALE GENOMIC DNA]</scope>
</reference>
<keyword evidence="14" id="KW-0443">Lipid metabolism</keyword>
<comment type="catalytic activity">
    <reaction evidence="35">
        <text>a neolactoside nLc4Cer + CMP-N-acetyl-beta-neuraminate = a neolactoside IV(3)-alpha-NeuAc-nLc4Cer + CMP + H(+)</text>
        <dbReference type="Rhea" id="RHEA:65432"/>
        <dbReference type="ChEBI" id="CHEBI:15378"/>
        <dbReference type="ChEBI" id="CHEBI:57812"/>
        <dbReference type="ChEBI" id="CHEBI:60377"/>
        <dbReference type="ChEBI" id="CHEBI:90376"/>
        <dbReference type="ChEBI" id="CHEBI:90390"/>
    </reaction>
    <physiologicalReaction direction="left-to-right" evidence="35">
        <dbReference type="Rhea" id="RHEA:65433"/>
    </physiologicalReaction>
</comment>
<dbReference type="GeneTree" id="ENSGT00940000158893"/>
<evidence type="ECO:0000256" key="16">
    <source>
        <dbReference type="ARBA" id="ARBA00023157"/>
    </source>
</evidence>
<keyword evidence="9" id="KW-0808">Transferase</keyword>
<evidence type="ECO:0000256" key="35">
    <source>
        <dbReference type="ARBA" id="ARBA00051076"/>
    </source>
</evidence>
<dbReference type="GO" id="GO:0000139">
    <property type="term" value="C:Golgi membrane"/>
    <property type="evidence" value="ECO:0007669"/>
    <property type="project" value="UniProtKB-SubCell"/>
</dbReference>
<feature type="compositionally biased region" description="Acidic residues" evidence="44">
    <location>
        <begin position="16"/>
        <end position="29"/>
    </location>
</feature>
<evidence type="ECO:0000256" key="32">
    <source>
        <dbReference type="ARBA" id="ARBA00048222"/>
    </source>
</evidence>
<keyword evidence="13" id="KW-0333">Golgi apparatus</keyword>
<dbReference type="GO" id="GO:0008118">
    <property type="term" value="F:N-acetyllactosaminide alpha-2,3-sialyltransferase activity"/>
    <property type="evidence" value="ECO:0007669"/>
    <property type="project" value="UniProtKB-EC"/>
</dbReference>
<protein>
    <recommendedName>
        <fullName evidence="38">CMP-N-acetylneuraminate-beta-galactosamide-alpha-2,3-sialyltransferase 4</fullName>
        <ecNumber evidence="26">2.4.3.2</ecNumber>
        <ecNumber evidence="27">2.4.3.4</ecNumber>
        <ecNumber evidence="34">2.4.3.6</ecNumber>
        <ecNumber evidence="6">3.6.1.59</ecNumber>
    </recommendedName>
    <alternativeName>
        <fullName evidence="39">Alpha 2,3-sialyltransferase IV</fullName>
    </alternativeName>
    <alternativeName>
        <fullName evidence="23">DCS-1</fullName>
    </alternativeName>
    <alternativeName>
        <fullName evidence="20">Decapping scavenger enzyme</fullName>
    </alternativeName>
    <alternativeName>
        <fullName evidence="28">Gal-beta-1,3-GalNAc-alpha-2,3-sialyltransferase</fullName>
    </alternativeName>
    <alternativeName>
        <fullName evidence="41">Gal-beta-1,4-GlcNAc-alpha-2,3-sialyltransferase</fullName>
    </alternativeName>
    <alternativeName>
        <fullName evidence="21">Hint-related 7meGMP-directed hydrolase</fullName>
    </alternativeName>
    <alternativeName>
        <fullName evidence="19">Histidine triad nucleotide-binding protein 5</fullName>
    </alternativeName>
    <alternativeName>
        <fullName evidence="22">Histidine triad protein member 5</fullName>
    </alternativeName>
    <alternativeName>
        <fullName evidence="40">N-acetyllactosaminide alpha-2,3-sialyltransferase</fullName>
    </alternativeName>
    <alternativeName>
        <fullName evidence="42">ST3Gal IV</fullName>
    </alternativeName>
    <alternativeName>
        <fullName evidence="18">Scavenger mRNA-decapping enzyme DcpS</fullName>
    </alternativeName>
    <alternativeName>
        <fullName evidence="43">Sialyltransferase 4C</fullName>
    </alternativeName>
    <alternativeName>
        <fullName evidence="7">m7GpppX diphosphatase</fullName>
    </alternativeName>
</protein>
<keyword evidence="16" id="KW-1015">Disulfide bond</keyword>
<evidence type="ECO:0000256" key="4">
    <source>
        <dbReference type="ARBA" id="ARBA00010208"/>
    </source>
</evidence>
<dbReference type="Pfam" id="PF00777">
    <property type="entry name" value="Glyco_transf_29"/>
    <property type="match status" value="1"/>
</dbReference>
<dbReference type="SUPFAM" id="SSF102860">
    <property type="entry name" value="mRNA decapping enzyme DcpS N-terminal domain"/>
    <property type="match status" value="1"/>
</dbReference>
<evidence type="ECO:0000313" key="46">
    <source>
        <dbReference type="Ensembl" id="ENSBIXP00005025214.1"/>
    </source>
</evidence>
<feature type="transmembrane region" description="Helical" evidence="45">
    <location>
        <begin position="275"/>
        <end position="293"/>
    </location>
</feature>
<keyword evidence="15 45" id="KW-0472">Membrane</keyword>
<keyword evidence="12 45" id="KW-1133">Transmembrane helix</keyword>
<evidence type="ECO:0000256" key="41">
    <source>
        <dbReference type="ARBA" id="ARBA00076532"/>
    </source>
</evidence>
<dbReference type="GO" id="GO:0009247">
    <property type="term" value="P:glycolipid biosynthetic process"/>
    <property type="evidence" value="ECO:0007669"/>
    <property type="project" value="TreeGrafter"/>
</dbReference>
<evidence type="ECO:0000256" key="13">
    <source>
        <dbReference type="ARBA" id="ARBA00023034"/>
    </source>
</evidence>
<dbReference type="EC" id="2.4.3.6" evidence="34"/>
<dbReference type="InterPro" id="IPR038578">
    <property type="entry name" value="GT29-like_sf"/>
</dbReference>
<reference evidence="46" key="2">
    <citation type="submission" date="2025-05" db="UniProtKB">
        <authorList>
            <consortium name="Ensembl"/>
        </authorList>
    </citation>
    <scope>IDENTIFICATION</scope>
</reference>
<dbReference type="AlphaFoldDB" id="A0A4W2H559"/>
<evidence type="ECO:0000256" key="11">
    <source>
        <dbReference type="ARBA" id="ARBA00022968"/>
    </source>
</evidence>
<evidence type="ECO:0000256" key="1">
    <source>
        <dbReference type="ARBA" id="ARBA00004323"/>
    </source>
</evidence>
<evidence type="ECO:0000256" key="37">
    <source>
        <dbReference type="ARBA" id="ARBA00052660"/>
    </source>
</evidence>
<dbReference type="GO" id="GO:0032580">
    <property type="term" value="C:Golgi cisterna membrane"/>
    <property type="evidence" value="ECO:0007669"/>
    <property type="project" value="UniProtKB-SubCell"/>
</dbReference>
<name>A0A4W2H559_BOBOX</name>
<dbReference type="InterPro" id="IPR001675">
    <property type="entry name" value="Glyco_trans_29"/>
</dbReference>
<keyword evidence="10 45" id="KW-0812">Transmembrane</keyword>
<evidence type="ECO:0000313" key="47">
    <source>
        <dbReference type="Proteomes" id="UP000314981"/>
    </source>
</evidence>
<comment type="catalytic activity">
    <reaction evidence="30">
        <text>a ganglioside GM1 (d18:1(4E)) + CMP-N-acetyl-beta-neuraminate = a ganglioside GD1a (d18:1(4E)) + CMP + H(+)</text>
        <dbReference type="Rhea" id="RHEA:18021"/>
        <dbReference type="ChEBI" id="CHEBI:15378"/>
        <dbReference type="ChEBI" id="CHEBI:57812"/>
        <dbReference type="ChEBI" id="CHEBI:60377"/>
        <dbReference type="ChEBI" id="CHEBI:77709"/>
        <dbReference type="ChEBI" id="CHEBI:78445"/>
        <dbReference type="EC" id="2.4.3.2"/>
    </reaction>
    <physiologicalReaction direction="left-to-right" evidence="30">
        <dbReference type="Rhea" id="RHEA:18022"/>
    </physiologicalReaction>
</comment>
<evidence type="ECO:0000256" key="8">
    <source>
        <dbReference type="ARBA" id="ARBA00022676"/>
    </source>
</evidence>
<comment type="catalytic activity">
    <reaction evidence="36">
        <text>a beta-D-galactosyl-(1-&gt;3)-N-acetyl-beta-D-galactosaminyl derivative + CMP-N-acetyl-beta-neuraminate = an N-acetyl-alpha-neuraminyl-(2-&gt;3)-beta-D-galactosyl-(1-&gt;3)-N-acetyl-beta-D-galactosaminyl derivative + CMP + H(+)</text>
        <dbReference type="Rhea" id="RHEA:52380"/>
        <dbReference type="ChEBI" id="CHEBI:15378"/>
        <dbReference type="ChEBI" id="CHEBI:57812"/>
        <dbReference type="ChEBI" id="CHEBI:60377"/>
        <dbReference type="ChEBI" id="CHEBI:136588"/>
        <dbReference type="ChEBI" id="CHEBI:136589"/>
        <dbReference type="EC" id="2.4.3.2"/>
    </reaction>
    <physiologicalReaction direction="left-to-right" evidence="36">
        <dbReference type="Rhea" id="RHEA:52381"/>
    </physiologicalReaction>
</comment>
<dbReference type="PANTHER" id="PTHR13713">
    <property type="entry name" value="SIALYLTRANSFERASE"/>
    <property type="match status" value="1"/>
</dbReference>
<dbReference type="Gene3D" id="3.90.1480.20">
    <property type="entry name" value="Glycosyl transferase family 29"/>
    <property type="match status" value="1"/>
</dbReference>
<evidence type="ECO:0000256" key="43">
    <source>
        <dbReference type="ARBA" id="ARBA00082801"/>
    </source>
</evidence>
<dbReference type="CDD" id="cd23982">
    <property type="entry name" value="GT29_ST3GAL4"/>
    <property type="match status" value="1"/>
</dbReference>
<comment type="catalytic activity">
    <reaction evidence="31">
        <text>a neolactoside nLc4Cer(d18:1(4E)) + CMP-N-acetyl-beta-neuraminate = a neolactoside IV(3)-alpha-NeuAc-nLc4Cer(d18:1(4E)) + CMP + H(+)</text>
        <dbReference type="Rhea" id="RHEA:18913"/>
        <dbReference type="ChEBI" id="CHEBI:15378"/>
        <dbReference type="ChEBI" id="CHEBI:17006"/>
        <dbReference type="ChEBI" id="CHEBI:57812"/>
        <dbReference type="ChEBI" id="CHEBI:58665"/>
        <dbReference type="ChEBI" id="CHEBI:60377"/>
        <dbReference type="EC" id="2.4.3.6"/>
    </reaction>
    <physiologicalReaction direction="left-to-right" evidence="31">
        <dbReference type="Rhea" id="RHEA:18914"/>
    </physiologicalReaction>
</comment>
<evidence type="ECO:0000256" key="24">
    <source>
        <dbReference type="ARBA" id="ARBA00036292"/>
    </source>
</evidence>